<evidence type="ECO:0000313" key="2">
    <source>
        <dbReference type="EMBL" id="SBQ38662.1"/>
    </source>
</evidence>
<accession>A0A1A8DXK2</accession>
<dbReference type="EMBL" id="HAEA01010182">
    <property type="protein sequence ID" value="SBQ38662.1"/>
    <property type="molecule type" value="Transcribed_RNA"/>
</dbReference>
<sequence length="37" mass="4260">QEEREVSDAYQYDVRSSSMSSLYSHQSKTQVPLNVLP</sequence>
<gene>
    <name evidence="2" type="primary">KCNJ13</name>
</gene>
<feature type="compositionally biased region" description="Low complexity" evidence="1">
    <location>
        <begin position="16"/>
        <end position="27"/>
    </location>
</feature>
<reference evidence="2" key="1">
    <citation type="submission" date="2016-05" db="EMBL/GenBank/DDBJ databases">
        <authorList>
            <person name="Lavstsen T."/>
            <person name="Jespersen J.S."/>
        </authorList>
    </citation>
    <scope>NUCLEOTIDE SEQUENCE</scope>
    <source>
        <tissue evidence="2">Brain</tissue>
    </source>
</reference>
<dbReference type="AlphaFoldDB" id="A0A1A8DXK2"/>
<protein>
    <submittedName>
        <fullName evidence="2">Potassium inwardly-rectifying channel, subfamily J, member 13</fullName>
    </submittedName>
</protein>
<feature type="compositionally biased region" description="Polar residues" evidence="1">
    <location>
        <begin position="28"/>
        <end position="37"/>
    </location>
</feature>
<evidence type="ECO:0000256" key="1">
    <source>
        <dbReference type="SAM" id="MobiDB-lite"/>
    </source>
</evidence>
<organism evidence="2">
    <name type="scientific">Nothobranchius kadleci</name>
    <name type="common">African annual killifish</name>
    <dbReference type="NCBI Taxonomy" id="1051664"/>
    <lineage>
        <taxon>Eukaryota</taxon>
        <taxon>Metazoa</taxon>
        <taxon>Chordata</taxon>
        <taxon>Craniata</taxon>
        <taxon>Vertebrata</taxon>
        <taxon>Euteleostomi</taxon>
        <taxon>Actinopterygii</taxon>
        <taxon>Neopterygii</taxon>
        <taxon>Teleostei</taxon>
        <taxon>Neoteleostei</taxon>
        <taxon>Acanthomorphata</taxon>
        <taxon>Ovalentaria</taxon>
        <taxon>Atherinomorphae</taxon>
        <taxon>Cyprinodontiformes</taxon>
        <taxon>Nothobranchiidae</taxon>
        <taxon>Nothobranchius</taxon>
    </lineage>
</organism>
<reference evidence="2" key="2">
    <citation type="submission" date="2016-06" db="EMBL/GenBank/DDBJ databases">
        <title>The genome of a short-lived fish provides insights into sex chromosome evolution and the genetic control of aging.</title>
        <authorList>
            <person name="Reichwald K."/>
            <person name="Felder M."/>
            <person name="Petzold A."/>
            <person name="Koch P."/>
            <person name="Groth M."/>
            <person name="Platzer M."/>
        </authorList>
    </citation>
    <scope>NUCLEOTIDE SEQUENCE</scope>
    <source>
        <tissue evidence="2">Brain</tissue>
    </source>
</reference>
<proteinExistence type="predicted"/>
<feature type="non-terminal residue" evidence="2">
    <location>
        <position position="1"/>
    </location>
</feature>
<feature type="region of interest" description="Disordered" evidence="1">
    <location>
        <begin position="1"/>
        <end position="37"/>
    </location>
</feature>
<name>A0A1A8DXK2_NOTKA</name>